<feature type="region of interest" description="Disordered" evidence="1">
    <location>
        <begin position="1"/>
        <end position="33"/>
    </location>
</feature>
<name>A0A7Y7WF33_9PSED</name>
<accession>A0A7Y7WF33</accession>
<protein>
    <submittedName>
        <fullName evidence="2">Uncharacterized protein</fullName>
    </submittedName>
</protein>
<sequence length="135" mass="15106">MASQNKQDKRAQRAKAKAKQNRTRRASEPAETLPVDDDRIDFASVDLTDLFKRMRDAEHGSQLAMCSVFLEDPLLELVLEQEGEEEATDFILSALIEYRQWSTEATEEAALAWIESPAFQADYVAASQALQKAAG</sequence>
<dbReference type="RefSeq" id="WP_100944060.1">
    <property type="nucleotide sequence ID" value="NZ_JACAPU010000018.1"/>
</dbReference>
<dbReference type="EMBL" id="JACAPU010000018">
    <property type="protein sequence ID" value="NWB48265.1"/>
    <property type="molecule type" value="Genomic_DNA"/>
</dbReference>
<evidence type="ECO:0000313" key="3">
    <source>
        <dbReference type="Proteomes" id="UP000582981"/>
    </source>
</evidence>
<proteinExistence type="predicted"/>
<reference evidence="2 3" key="1">
    <citation type="submission" date="2020-04" db="EMBL/GenBank/DDBJ databases">
        <title>Molecular characterization of pseudomonads from Agaricus bisporus reveal novel blotch 2 pathogens in Western Europe.</title>
        <authorList>
            <person name="Taparia T."/>
            <person name="Krijger M."/>
            <person name="Haynes E."/>
            <person name="Elpinstone J.G."/>
            <person name="Noble R."/>
            <person name="Van Der Wolf J."/>
        </authorList>
    </citation>
    <scope>NUCLEOTIDE SEQUENCE [LARGE SCALE GENOMIC DNA]</scope>
    <source>
        <strain evidence="2 3">F1001</strain>
    </source>
</reference>
<dbReference type="Proteomes" id="UP000582981">
    <property type="component" value="Unassembled WGS sequence"/>
</dbReference>
<feature type="compositionally biased region" description="Basic and acidic residues" evidence="1">
    <location>
        <begin position="1"/>
        <end position="11"/>
    </location>
</feature>
<organism evidence="2 3">
    <name type="scientific">Pseudomonas gingeri</name>
    <dbReference type="NCBI Taxonomy" id="117681"/>
    <lineage>
        <taxon>Bacteria</taxon>
        <taxon>Pseudomonadati</taxon>
        <taxon>Pseudomonadota</taxon>
        <taxon>Gammaproteobacteria</taxon>
        <taxon>Pseudomonadales</taxon>
        <taxon>Pseudomonadaceae</taxon>
        <taxon>Pseudomonas</taxon>
    </lineage>
</organism>
<comment type="caution">
    <text evidence="2">The sequence shown here is derived from an EMBL/GenBank/DDBJ whole genome shotgun (WGS) entry which is preliminary data.</text>
</comment>
<feature type="compositionally biased region" description="Basic residues" evidence="1">
    <location>
        <begin position="12"/>
        <end position="24"/>
    </location>
</feature>
<gene>
    <name evidence="2" type="ORF">HX829_17375</name>
</gene>
<dbReference type="AlphaFoldDB" id="A0A7Y7WF33"/>
<evidence type="ECO:0000256" key="1">
    <source>
        <dbReference type="SAM" id="MobiDB-lite"/>
    </source>
</evidence>
<evidence type="ECO:0000313" key="2">
    <source>
        <dbReference type="EMBL" id="NWB48265.1"/>
    </source>
</evidence>